<feature type="domain" description="RLR CTR" evidence="19">
    <location>
        <begin position="694"/>
        <end position="824"/>
    </location>
</feature>
<keyword evidence="4" id="KW-0963">Cytoplasm</keyword>
<evidence type="ECO:0000256" key="1">
    <source>
        <dbReference type="ARBA" id="ARBA00004496"/>
    </source>
</evidence>
<keyword evidence="12" id="KW-0391">Immunity</keyword>
<keyword evidence="10" id="KW-0862">Zinc</keyword>
<dbReference type="Pfam" id="PF04851">
    <property type="entry name" value="ResIII"/>
    <property type="match status" value="1"/>
</dbReference>
<dbReference type="GO" id="GO:0003724">
    <property type="term" value="F:RNA helicase activity"/>
    <property type="evidence" value="ECO:0007669"/>
    <property type="project" value="UniProtKB-EC"/>
</dbReference>
<dbReference type="CDD" id="cd00096">
    <property type="entry name" value="Ig"/>
    <property type="match status" value="1"/>
</dbReference>
<evidence type="ECO:0000256" key="15">
    <source>
        <dbReference type="ARBA" id="ARBA00049390"/>
    </source>
</evidence>
<evidence type="ECO:0000313" key="20">
    <source>
        <dbReference type="EMBL" id="CAG2250142.1"/>
    </source>
</evidence>
<evidence type="ECO:0000256" key="3">
    <source>
        <dbReference type="ARBA" id="ARBA00012552"/>
    </source>
</evidence>
<dbReference type="InterPro" id="IPR007110">
    <property type="entry name" value="Ig-like_dom"/>
</dbReference>
<dbReference type="InterPro" id="IPR013783">
    <property type="entry name" value="Ig-like_fold"/>
</dbReference>
<dbReference type="GO" id="GO:0005524">
    <property type="term" value="F:ATP binding"/>
    <property type="evidence" value="ECO:0007669"/>
    <property type="project" value="UniProtKB-KW"/>
</dbReference>
<evidence type="ECO:0000256" key="14">
    <source>
        <dbReference type="ARBA" id="ARBA00023118"/>
    </source>
</evidence>
<evidence type="ECO:0000256" key="2">
    <source>
        <dbReference type="ARBA" id="ARBA00006866"/>
    </source>
</evidence>
<dbReference type="OrthoDB" id="416741at2759"/>
<dbReference type="EC" id="3.6.4.13" evidence="3"/>
<dbReference type="Proteomes" id="UP000683360">
    <property type="component" value="Unassembled WGS sequence"/>
</dbReference>
<comment type="caution">
    <text evidence="20">The sequence shown here is derived from an EMBL/GenBank/DDBJ whole genome shotgun (WGS) entry which is preliminary data.</text>
</comment>
<protein>
    <recommendedName>
        <fullName evidence="3">RNA helicase</fullName>
        <ecNumber evidence="3">3.6.4.13</ecNumber>
    </recommendedName>
</protein>
<dbReference type="Gene3D" id="2.170.150.30">
    <property type="entry name" value="RIG-I-like receptor, C-terminal regulatory domain"/>
    <property type="match status" value="1"/>
</dbReference>
<feature type="domain" description="Helicase ATP-binding" evidence="17">
    <location>
        <begin position="170"/>
        <end position="350"/>
    </location>
</feature>
<organism evidence="20 21">
    <name type="scientific">Mytilus edulis</name>
    <name type="common">Blue mussel</name>
    <dbReference type="NCBI Taxonomy" id="6550"/>
    <lineage>
        <taxon>Eukaryota</taxon>
        <taxon>Metazoa</taxon>
        <taxon>Spiralia</taxon>
        <taxon>Lophotrochozoa</taxon>
        <taxon>Mollusca</taxon>
        <taxon>Bivalvia</taxon>
        <taxon>Autobranchia</taxon>
        <taxon>Pteriomorphia</taxon>
        <taxon>Mytilida</taxon>
        <taxon>Mytiloidea</taxon>
        <taxon>Mytilidae</taxon>
        <taxon>Mytilinae</taxon>
        <taxon>Mytilus</taxon>
    </lineage>
</organism>
<evidence type="ECO:0000259" key="19">
    <source>
        <dbReference type="PROSITE" id="PS51789"/>
    </source>
</evidence>
<dbReference type="InterPro" id="IPR027417">
    <property type="entry name" value="P-loop_NTPase"/>
</dbReference>
<dbReference type="Pfam" id="PF00271">
    <property type="entry name" value="Helicase_C"/>
    <property type="match status" value="1"/>
</dbReference>
<evidence type="ECO:0000256" key="7">
    <source>
        <dbReference type="ARBA" id="ARBA00022741"/>
    </source>
</evidence>
<evidence type="ECO:0000313" key="21">
    <source>
        <dbReference type="Proteomes" id="UP000683360"/>
    </source>
</evidence>
<dbReference type="GO" id="GO:0008270">
    <property type="term" value="F:zinc ion binding"/>
    <property type="evidence" value="ECO:0007669"/>
    <property type="project" value="TreeGrafter"/>
</dbReference>
<evidence type="ECO:0000256" key="13">
    <source>
        <dbReference type="ARBA" id="ARBA00022884"/>
    </source>
</evidence>
<dbReference type="Gene3D" id="3.40.50.300">
    <property type="entry name" value="P-loop containing nucleotide triphosphate hydrolases"/>
    <property type="match status" value="2"/>
</dbReference>
<dbReference type="AlphaFoldDB" id="A0A8S3UX48"/>
<feature type="domain" description="Ig-like" evidence="16">
    <location>
        <begin position="58"/>
        <end position="141"/>
    </location>
</feature>
<keyword evidence="9" id="KW-0347">Helicase</keyword>
<reference evidence="20" key="1">
    <citation type="submission" date="2021-03" db="EMBL/GenBank/DDBJ databases">
        <authorList>
            <person name="Bekaert M."/>
        </authorList>
    </citation>
    <scope>NUCLEOTIDE SEQUENCE</scope>
</reference>
<dbReference type="GO" id="GO:0005737">
    <property type="term" value="C:cytoplasm"/>
    <property type="evidence" value="ECO:0007669"/>
    <property type="project" value="UniProtKB-SubCell"/>
</dbReference>
<evidence type="ECO:0000256" key="5">
    <source>
        <dbReference type="ARBA" id="ARBA00022588"/>
    </source>
</evidence>
<dbReference type="GO" id="GO:0016787">
    <property type="term" value="F:hydrolase activity"/>
    <property type="evidence" value="ECO:0007669"/>
    <property type="project" value="UniProtKB-KW"/>
</dbReference>
<evidence type="ECO:0000259" key="18">
    <source>
        <dbReference type="PROSITE" id="PS51194"/>
    </source>
</evidence>
<dbReference type="PROSITE" id="PS51194">
    <property type="entry name" value="HELICASE_CTER"/>
    <property type="match status" value="1"/>
</dbReference>
<dbReference type="SUPFAM" id="SSF48726">
    <property type="entry name" value="Immunoglobulin"/>
    <property type="match status" value="1"/>
</dbReference>
<comment type="subcellular location">
    <subcellularLocation>
        <location evidence="1">Cytoplasm</location>
    </subcellularLocation>
</comment>
<dbReference type="PANTHER" id="PTHR14074:SF16">
    <property type="entry name" value="ANTIVIRAL INNATE IMMUNE RESPONSE RECEPTOR RIG-I"/>
    <property type="match status" value="1"/>
</dbReference>
<evidence type="ECO:0000256" key="4">
    <source>
        <dbReference type="ARBA" id="ARBA00022490"/>
    </source>
</evidence>
<comment type="catalytic activity">
    <reaction evidence="15">
        <text>ATP + H2O = ADP + phosphate + H(+)</text>
        <dbReference type="Rhea" id="RHEA:13065"/>
        <dbReference type="ChEBI" id="CHEBI:15377"/>
        <dbReference type="ChEBI" id="CHEBI:15378"/>
        <dbReference type="ChEBI" id="CHEBI:30616"/>
        <dbReference type="ChEBI" id="CHEBI:43474"/>
        <dbReference type="ChEBI" id="CHEBI:456216"/>
        <dbReference type="EC" id="3.6.4.13"/>
    </reaction>
    <physiologicalReaction direction="left-to-right" evidence="15">
        <dbReference type="Rhea" id="RHEA:13066"/>
    </physiologicalReaction>
</comment>
<dbReference type="Gene3D" id="2.60.40.10">
    <property type="entry name" value="Immunoglobulins"/>
    <property type="match status" value="1"/>
</dbReference>
<dbReference type="SUPFAM" id="SSF52540">
    <property type="entry name" value="P-loop containing nucleoside triphosphate hydrolases"/>
    <property type="match status" value="1"/>
</dbReference>
<dbReference type="SMART" id="SM00490">
    <property type="entry name" value="HELICc"/>
    <property type="match status" value="1"/>
</dbReference>
<evidence type="ECO:0000256" key="10">
    <source>
        <dbReference type="ARBA" id="ARBA00022833"/>
    </source>
</evidence>
<evidence type="ECO:0000259" key="17">
    <source>
        <dbReference type="PROSITE" id="PS51192"/>
    </source>
</evidence>
<proteinExistence type="inferred from homology"/>
<evidence type="ECO:0000259" key="16">
    <source>
        <dbReference type="PROSITE" id="PS50835"/>
    </source>
</evidence>
<dbReference type="GO" id="GO:0002753">
    <property type="term" value="P:cytoplasmic pattern recognition receptor signaling pathway"/>
    <property type="evidence" value="ECO:0007669"/>
    <property type="project" value="TreeGrafter"/>
</dbReference>
<keyword evidence="21" id="KW-1185">Reference proteome</keyword>
<dbReference type="GO" id="GO:0003727">
    <property type="term" value="F:single-stranded RNA binding"/>
    <property type="evidence" value="ECO:0007669"/>
    <property type="project" value="TreeGrafter"/>
</dbReference>
<dbReference type="Pfam" id="PF11648">
    <property type="entry name" value="RIG-I_C-RD"/>
    <property type="match status" value="1"/>
</dbReference>
<comment type="similarity">
    <text evidence="2">Belongs to the helicase family. RLR subfamily.</text>
</comment>
<keyword evidence="5" id="KW-0399">Innate immunity</keyword>
<keyword evidence="7" id="KW-0547">Nucleotide-binding</keyword>
<dbReference type="Gene3D" id="1.20.1320.30">
    <property type="match status" value="1"/>
</dbReference>
<dbReference type="PROSITE" id="PS51192">
    <property type="entry name" value="HELICASE_ATP_BIND_1"/>
    <property type="match status" value="1"/>
</dbReference>
<dbReference type="PROSITE" id="PS51789">
    <property type="entry name" value="RLR_CTR"/>
    <property type="match status" value="1"/>
</dbReference>
<dbReference type="InterPro" id="IPR001650">
    <property type="entry name" value="Helicase_C-like"/>
</dbReference>
<name>A0A8S3UX48_MYTED</name>
<keyword evidence="8 20" id="KW-0378">Hydrolase</keyword>
<dbReference type="InterPro" id="IPR014001">
    <property type="entry name" value="Helicase_ATP-bd"/>
</dbReference>
<dbReference type="EMBL" id="CAJPWZ010003040">
    <property type="protein sequence ID" value="CAG2250142.1"/>
    <property type="molecule type" value="Genomic_DNA"/>
</dbReference>
<dbReference type="SMART" id="SM00487">
    <property type="entry name" value="DEXDc"/>
    <property type="match status" value="1"/>
</dbReference>
<evidence type="ECO:0000256" key="9">
    <source>
        <dbReference type="ARBA" id="ARBA00022806"/>
    </source>
</evidence>
<dbReference type="InterPro" id="IPR051363">
    <property type="entry name" value="RLR_Helicase"/>
</dbReference>
<dbReference type="GO" id="GO:0003677">
    <property type="term" value="F:DNA binding"/>
    <property type="evidence" value="ECO:0007669"/>
    <property type="project" value="InterPro"/>
</dbReference>
<dbReference type="GO" id="GO:0140374">
    <property type="term" value="P:antiviral innate immune response"/>
    <property type="evidence" value="ECO:0007669"/>
    <property type="project" value="TreeGrafter"/>
</dbReference>
<dbReference type="InterPro" id="IPR036179">
    <property type="entry name" value="Ig-like_dom_sf"/>
</dbReference>
<sequence length="829" mass="95454">MSAGNGTYVSHKTHYARLGHATQHLLQASYKRKDKENKSKISDLELALSAISLTGSSEDVEIIETLQDLKCVEGVSVTLQCLLTGPEHHAKWSKDGKEILFDKEVTRAHLCFLEKDINVQAYKLIFPKIKQAERGTYTLQVGDQRCECFLDITERTPTLINLRQYQEELAEIALSGENTIICAGTNSGKTYIAFHIIEDHLIKHPEGKVAFINRTNILLGQQYERACDVFSTLFYQRKINIWKAEEDDNEYFIHKIKNSSLMFLTPQSLSNHLTEKAKSPISISEFTLIILDECHHTFDNSNYNELMAYYRKAKYGEKLSSLPQILGLTASPGTKKAKDLNSAKHHLRTVMTNLAVSKLSIVKRNEEELLQYTTIPEKVFIRSNPRQDDPLKNIIILAMDYVESMFNCRKVSSFLIEHMNDCKDLYDALNKPPKQRSEIRYIQWIAETKDKVEHVLHKDPKIPRLLHACFRHLELYAECLEVNSLLEVAQVCNVIRQGYADESAASQNAKTDEETDIVNKLKDSEYQKCKEDSRFLIFVKTRATARALVDVLPDYLRSTYLTGSHKCIDEDGLPAAEQIAVLDNFRNGDHLCVVATSVASEGLDIPLCNLMIRYRFRANEISSLQMRGRVRRSQQGKEVHVGTFGEFETEEKNIKRQYLMTKAIKDVCELDIDIANAEKDVYQMEEMERNSKIMKKNQRRQALFRVHCKYCGVVISDGTFMRHINETFFVVCDKGILQRIEQRDLPKKKRRMIIDGFHKRFKAFGLECGHDWGSIFIYRECEFLALSQAGTKVFDIGNDKFTDCQKWNDLPFVIDEMTDEDIELYKSQL</sequence>
<evidence type="ECO:0000256" key="12">
    <source>
        <dbReference type="ARBA" id="ARBA00022859"/>
    </source>
</evidence>
<evidence type="ECO:0000256" key="11">
    <source>
        <dbReference type="ARBA" id="ARBA00022840"/>
    </source>
</evidence>
<dbReference type="Pfam" id="PF18119">
    <property type="entry name" value="RIG-I_C"/>
    <property type="match status" value="1"/>
</dbReference>
<accession>A0A8S3UX48</accession>
<dbReference type="InterPro" id="IPR038557">
    <property type="entry name" value="RLR_C_sf"/>
</dbReference>
<dbReference type="InterPro" id="IPR021673">
    <property type="entry name" value="RLR_CTR"/>
</dbReference>
<dbReference type="GO" id="GO:0003725">
    <property type="term" value="F:double-stranded RNA binding"/>
    <property type="evidence" value="ECO:0007669"/>
    <property type="project" value="TreeGrafter"/>
</dbReference>
<keyword evidence="13" id="KW-0694">RNA-binding</keyword>
<feature type="domain" description="Helicase C-terminal" evidence="18">
    <location>
        <begin position="521"/>
        <end position="688"/>
    </location>
</feature>
<evidence type="ECO:0000256" key="6">
    <source>
        <dbReference type="ARBA" id="ARBA00022723"/>
    </source>
</evidence>
<keyword evidence="14" id="KW-0051">Antiviral defense</keyword>
<dbReference type="InterPro" id="IPR006935">
    <property type="entry name" value="Helicase/UvrB_N"/>
</dbReference>
<dbReference type="PANTHER" id="PTHR14074">
    <property type="entry name" value="HELICASE WITH DEATH DOMAIN-RELATED"/>
    <property type="match status" value="1"/>
</dbReference>
<evidence type="ECO:0000256" key="8">
    <source>
        <dbReference type="ARBA" id="ARBA00022801"/>
    </source>
</evidence>
<dbReference type="InterPro" id="IPR041204">
    <property type="entry name" value="RIG-I-like_C"/>
</dbReference>
<gene>
    <name evidence="20" type="ORF">MEDL_61877</name>
</gene>
<dbReference type="PROSITE" id="PS50835">
    <property type="entry name" value="IG_LIKE"/>
    <property type="match status" value="1"/>
</dbReference>
<keyword evidence="11" id="KW-0067">ATP-binding</keyword>
<keyword evidence="6" id="KW-0479">Metal-binding</keyword>